<keyword evidence="1" id="KW-1133">Transmembrane helix</keyword>
<proteinExistence type="predicted"/>
<gene>
    <name evidence="2" type="ORF">AVDCRST_MAG92-4364</name>
</gene>
<feature type="non-terminal residue" evidence="2">
    <location>
        <position position="1"/>
    </location>
</feature>
<keyword evidence="1" id="KW-0812">Transmembrane</keyword>
<feature type="transmembrane region" description="Helical" evidence="1">
    <location>
        <begin position="37"/>
        <end position="58"/>
    </location>
</feature>
<reference evidence="2" key="1">
    <citation type="submission" date="2020-02" db="EMBL/GenBank/DDBJ databases">
        <authorList>
            <person name="Meier V. D."/>
        </authorList>
    </citation>
    <scope>NUCLEOTIDE SEQUENCE</scope>
    <source>
        <strain evidence="2">AVDCRST_MAG92</strain>
    </source>
</reference>
<feature type="non-terminal residue" evidence="2">
    <location>
        <position position="61"/>
    </location>
</feature>
<evidence type="ECO:0000313" key="2">
    <source>
        <dbReference type="EMBL" id="CAA9292077.1"/>
    </source>
</evidence>
<evidence type="ECO:0000256" key="1">
    <source>
        <dbReference type="SAM" id="Phobius"/>
    </source>
</evidence>
<dbReference type="AlphaFoldDB" id="A0A6J4K0H0"/>
<sequence length="61" mass="6916">WELLLVQIRTASVMLQLAIKRTVVALSEVLMLAIKRMVLAMLWALVLTIQRMVVLVGMQLP</sequence>
<protein>
    <submittedName>
        <fullName evidence="2">Uncharacterized protein</fullName>
    </submittedName>
</protein>
<keyword evidence="1" id="KW-0472">Membrane</keyword>
<name>A0A6J4K0H0_9CYAN</name>
<accession>A0A6J4K0H0</accession>
<dbReference type="EMBL" id="CADCTM010000768">
    <property type="protein sequence ID" value="CAA9292077.1"/>
    <property type="molecule type" value="Genomic_DNA"/>
</dbReference>
<organism evidence="2">
    <name type="scientific">uncultured Coleofasciculus sp</name>
    <dbReference type="NCBI Taxonomy" id="1267456"/>
    <lineage>
        <taxon>Bacteria</taxon>
        <taxon>Bacillati</taxon>
        <taxon>Cyanobacteriota</taxon>
        <taxon>Cyanophyceae</taxon>
        <taxon>Coleofasciculales</taxon>
        <taxon>Coleofasciculaceae</taxon>
        <taxon>Coleofasciculus</taxon>
        <taxon>environmental samples</taxon>
    </lineage>
</organism>